<dbReference type="RefSeq" id="WP_037438308.1">
    <property type="nucleotide sequence ID" value="NZ_JNFF01000019.1"/>
</dbReference>
<evidence type="ECO:0000313" key="1">
    <source>
        <dbReference type="EMBL" id="KEQ31226.1"/>
    </source>
</evidence>
<reference evidence="1 2" key="1">
    <citation type="journal article" date="1992" name="Int. J. Syst. Bacteriol.">
        <title>Sphingobacterium antarcticus sp. nov. a Psychrotrophic Bacterium from the Soils of Schirmacher Oasis, Antarctica.</title>
        <authorList>
            <person name="Shivaji S."/>
            <person name="Ray M.K."/>
            <person name="Rao N.S."/>
            <person name="Saiserr L."/>
            <person name="Jagannadham M.V."/>
            <person name="Kumar G.S."/>
            <person name="Reddy G."/>
            <person name="Bhargava P.M."/>
        </authorList>
    </citation>
    <scope>NUCLEOTIDE SEQUENCE [LARGE SCALE GENOMIC DNA]</scope>
    <source>
        <strain evidence="1 2">4BY</strain>
    </source>
</reference>
<protein>
    <submittedName>
        <fullName evidence="1">Uncharacterized protein</fullName>
    </submittedName>
</protein>
<comment type="caution">
    <text evidence="1">The sequence shown here is derived from an EMBL/GenBank/DDBJ whole genome shotgun (WGS) entry which is preliminary data.</text>
</comment>
<gene>
    <name evidence="1" type="ORF">N180_02975</name>
</gene>
<proteinExistence type="predicted"/>
<name>A0A081PKK3_9SPHI</name>
<accession>A0A081PKK3</accession>
<organism evidence="1 2">
    <name type="scientific">Pedobacter antarcticus 4BY</name>
    <dbReference type="NCBI Taxonomy" id="1358423"/>
    <lineage>
        <taxon>Bacteria</taxon>
        <taxon>Pseudomonadati</taxon>
        <taxon>Bacteroidota</taxon>
        <taxon>Sphingobacteriia</taxon>
        <taxon>Sphingobacteriales</taxon>
        <taxon>Sphingobacteriaceae</taxon>
        <taxon>Pedobacter</taxon>
    </lineage>
</organism>
<dbReference type="EMBL" id="JNFF01000019">
    <property type="protein sequence ID" value="KEQ31226.1"/>
    <property type="molecule type" value="Genomic_DNA"/>
</dbReference>
<keyword evidence="2" id="KW-1185">Reference proteome</keyword>
<evidence type="ECO:0000313" key="2">
    <source>
        <dbReference type="Proteomes" id="UP000028007"/>
    </source>
</evidence>
<dbReference type="AlphaFoldDB" id="A0A081PKK3"/>
<dbReference type="Proteomes" id="UP000028007">
    <property type="component" value="Unassembled WGS sequence"/>
</dbReference>
<sequence length="98" mass="11173">MKDRDDVYPWTDSGLLLLHTINAIIQKNGGREAMLKIVQAELSQTVFHREKSKVQEAISRMVELKIPKAQAADMLNISLTQYKAELSNMRHNKNAHSN</sequence>